<evidence type="ECO:0000313" key="1">
    <source>
        <dbReference type="EMBL" id="CCV03321.1"/>
    </source>
</evidence>
<protein>
    <recommendedName>
        <fullName evidence="3">Serine protease</fullName>
    </recommendedName>
</protein>
<dbReference type="RefSeq" id="WP_008872313.1">
    <property type="nucleotide sequence ID" value="NZ_CAUM01000006.1"/>
</dbReference>
<comment type="caution">
    <text evidence="1">The sequence shown here is derived from an EMBL/GenBank/DDBJ whole genome shotgun (WGS) entry which is preliminary data.</text>
</comment>
<dbReference type="AlphaFoldDB" id="M5EUF4"/>
<evidence type="ECO:0008006" key="3">
    <source>
        <dbReference type="Google" id="ProtNLM"/>
    </source>
</evidence>
<name>M5EUF4_9HYPH</name>
<dbReference type="InterPro" id="IPR009003">
    <property type="entry name" value="Peptidase_S1_PA"/>
</dbReference>
<gene>
    <name evidence="1" type="ORF">MESS2_1030178</name>
</gene>
<dbReference type="Proteomes" id="UP000012062">
    <property type="component" value="Unassembled WGS sequence"/>
</dbReference>
<organism evidence="1 2">
    <name type="scientific">Mesorhizobium metallidurans STM 2683</name>
    <dbReference type="NCBI Taxonomy" id="1297569"/>
    <lineage>
        <taxon>Bacteria</taxon>
        <taxon>Pseudomonadati</taxon>
        <taxon>Pseudomonadota</taxon>
        <taxon>Alphaproteobacteria</taxon>
        <taxon>Hyphomicrobiales</taxon>
        <taxon>Phyllobacteriaceae</taxon>
        <taxon>Mesorhizobium</taxon>
    </lineage>
</organism>
<reference evidence="1 2" key="1">
    <citation type="submission" date="2013-02" db="EMBL/GenBank/DDBJ databases">
        <authorList>
            <person name="Genoscope - CEA"/>
        </authorList>
    </citation>
    <scope>NUCLEOTIDE SEQUENCE [LARGE SCALE GENOMIC DNA]</scope>
    <source>
        <strain evidence="1 2">STM 2683</strain>
    </source>
</reference>
<sequence length="354" mass="38710">MDADNSITPPISILKSLWSRTSDGRWAITNLKGIDLKPQAGFGADYFAFESELELMTSRPSMNITELMATFGPTDFLLKQSILPVVAWKEGETSIRCVGTASVISCSGYVITAAHVLMDPYDSGYGAVRRGNQLAFADQLNFGVIIPLGPGYGFRGFRFFPFEKFWLWGSWKETPLLHESDRFEFLTDIAICKIPEMPGGAAHQPLGLSLNAFVPAEAAYSLGYAEMEDIPLEYGSKGMSIKEFRMDLYVSIGEVMRIFPRNHLDREVPTPGPCFDFKAKIPGKMSGAPVFGAEGVVVRGVVSRSFSGERHAFGAMLGPAMHLALDEPSVKGRTLRTLMETGNEGIARIQGAGL</sequence>
<dbReference type="EMBL" id="CAUM01000006">
    <property type="protein sequence ID" value="CCV03321.1"/>
    <property type="molecule type" value="Genomic_DNA"/>
</dbReference>
<keyword evidence="2" id="KW-1185">Reference proteome</keyword>
<evidence type="ECO:0000313" key="2">
    <source>
        <dbReference type="Proteomes" id="UP000012062"/>
    </source>
</evidence>
<dbReference type="SUPFAM" id="SSF50494">
    <property type="entry name" value="Trypsin-like serine proteases"/>
    <property type="match status" value="1"/>
</dbReference>
<accession>M5EUF4</accession>
<proteinExistence type="predicted"/>